<keyword evidence="4" id="KW-1185">Reference proteome</keyword>
<feature type="region of interest" description="Disordered" evidence="1">
    <location>
        <begin position="29"/>
        <end position="56"/>
    </location>
</feature>
<evidence type="ECO:0000313" key="4">
    <source>
        <dbReference type="Proteomes" id="UP001218188"/>
    </source>
</evidence>
<reference evidence="3" key="1">
    <citation type="submission" date="2023-03" db="EMBL/GenBank/DDBJ databases">
        <title>Massive genome expansion in bonnet fungi (Mycena s.s.) driven by repeated elements and novel gene families across ecological guilds.</title>
        <authorList>
            <consortium name="Lawrence Berkeley National Laboratory"/>
            <person name="Harder C.B."/>
            <person name="Miyauchi S."/>
            <person name="Viragh M."/>
            <person name="Kuo A."/>
            <person name="Thoen E."/>
            <person name="Andreopoulos B."/>
            <person name="Lu D."/>
            <person name="Skrede I."/>
            <person name="Drula E."/>
            <person name="Henrissat B."/>
            <person name="Morin E."/>
            <person name="Kohler A."/>
            <person name="Barry K."/>
            <person name="LaButti K."/>
            <person name="Morin E."/>
            <person name="Salamov A."/>
            <person name="Lipzen A."/>
            <person name="Mereny Z."/>
            <person name="Hegedus B."/>
            <person name="Baldrian P."/>
            <person name="Stursova M."/>
            <person name="Weitz H."/>
            <person name="Taylor A."/>
            <person name="Grigoriev I.V."/>
            <person name="Nagy L.G."/>
            <person name="Martin F."/>
            <person name="Kauserud H."/>
        </authorList>
    </citation>
    <scope>NUCLEOTIDE SEQUENCE</scope>
    <source>
        <strain evidence="3">CBHHK200</strain>
    </source>
</reference>
<proteinExistence type="predicted"/>
<feature type="region of interest" description="Disordered" evidence="1">
    <location>
        <begin position="63"/>
        <end position="82"/>
    </location>
</feature>
<sequence>MFKVFSLLAALTTLSAVLASPQPALATRTLLNDSKHGSRSSPNEIPSREHAPGLTNAQRLARGLPLKPPSRRSSARRAMSSASASSASRGYIQVWSVDDNGSPTGVLGYVSKTTKAHMQYRVDSSLDHALLVSSGGEHNLVTLNSDITSPTFLGLVQDPESTSSGLAKRSSNSLYLASTEQTSPNATPQNVGSSVNTRPGRSLPAESAVWTVDPNTNKLSAQWINPDASAAPTIAFIHDTNVLFTGDLDAYRQAHHSAQVQRIEFVFVST</sequence>
<feature type="region of interest" description="Disordered" evidence="1">
    <location>
        <begin position="178"/>
        <end position="202"/>
    </location>
</feature>
<comment type="caution">
    <text evidence="3">The sequence shown here is derived from an EMBL/GenBank/DDBJ whole genome shotgun (WGS) entry which is preliminary data.</text>
</comment>
<gene>
    <name evidence="3" type="ORF">C8F04DRAFT_31576</name>
</gene>
<protein>
    <submittedName>
        <fullName evidence="3">Uncharacterized protein</fullName>
    </submittedName>
</protein>
<dbReference type="EMBL" id="JARJCM010000010">
    <property type="protein sequence ID" value="KAJ7043162.1"/>
    <property type="molecule type" value="Genomic_DNA"/>
</dbReference>
<evidence type="ECO:0000256" key="2">
    <source>
        <dbReference type="SAM" id="SignalP"/>
    </source>
</evidence>
<accession>A0AAD6XAX4</accession>
<name>A0AAD6XAX4_9AGAR</name>
<evidence type="ECO:0000256" key="1">
    <source>
        <dbReference type="SAM" id="MobiDB-lite"/>
    </source>
</evidence>
<evidence type="ECO:0000313" key="3">
    <source>
        <dbReference type="EMBL" id="KAJ7043162.1"/>
    </source>
</evidence>
<dbReference type="Proteomes" id="UP001218188">
    <property type="component" value="Unassembled WGS sequence"/>
</dbReference>
<feature type="chain" id="PRO_5042200017" evidence="2">
    <location>
        <begin position="20"/>
        <end position="270"/>
    </location>
</feature>
<keyword evidence="2" id="KW-0732">Signal</keyword>
<feature type="compositionally biased region" description="Polar residues" evidence="1">
    <location>
        <begin position="178"/>
        <end position="199"/>
    </location>
</feature>
<organism evidence="3 4">
    <name type="scientific">Mycena alexandri</name>
    <dbReference type="NCBI Taxonomy" id="1745969"/>
    <lineage>
        <taxon>Eukaryota</taxon>
        <taxon>Fungi</taxon>
        <taxon>Dikarya</taxon>
        <taxon>Basidiomycota</taxon>
        <taxon>Agaricomycotina</taxon>
        <taxon>Agaricomycetes</taxon>
        <taxon>Agaricomycetidae</taxon>
        <taxon>Agaricales</taxon>
        <taxon>Marasmiineae</taxon>
        <taxon>Mycenaceae</taxon>
        <taxon>Mycena</taxon>
    </lineage>
</organism>
<feature type="signal peptide" evidence="2">
    <location>
        <begin position="1"/>
        <end position="19"/>
    </location>
</feature>
<dbReference type="AlphaFoldDB" id="A0AAD6XAX4"/>